<feature type="region of interest" description="Disordered" evidence="1">
    <location>
        <begin position="142"/>
        <end position="164"/>
    </location>
</feature>
<proteinExistence type="predicted"/>
<keyword evidence="4" id="KW-1185">Reference proteome</keyword>
<feature type="domain" description="wHTH-Hsp90 Na associated" evidence="2">
    <location>
        <begin position="395"/>
        <end position="448"/>
    </location>
</feature>
<dbReference type="InterPro" id="IPR056507">
    <property type="entry name" value="wHTH-HSP90_Na-assoc"/>
</dbReference>
<feature type="domain" description="wHTH-Hsp90 Na associated" evidence="2">
    <location>
        <begin position="276"/>
        <end position="329"/>
    </location>
</feature>
<dbReference type="Proteomes" id="UP000295680">
    <property type="component" value="Unassembled WGS sequence"/>
</dbReference>
<feature type="region of interest" description="Disordered" evidence="1">
    <location>
        <begin position="24"/>
        <end position="79"/>
    </location>
</feature>
<name>A0A4R2JP01_9PSEU</name>
<sequence>MTGQLALFPAFQLTLWTRYDLNQTYGPDRPKGTRAGKARPSTGRPTSSHVPPQPDATSTNQQVRTGTRGYTRRPGKAGRKMPSFFRAGWLSHLAELSPGIADLVTREAARVRVSLPLGNRVIDMSKTGWFPLDAKLLGVQDEEDQAWSPQTHASPGPPGGSLPTVDVDDLPDHLTLWRLLAHGDTLIDQLAAVCPDIRSPGPILPARPSDAAYFFDLESWSHSGKPDIDIPPPHGHLLSIAAGTGMTPREAAQRAIDLGANGVTVEHFTGDVTLDLNTTDRALLSSSLDGRPLWLTVDKPVEPEHIVLAHQRMRISCDTAVRRLSELGYHVRNADHLPKQPAEQDAVLLRGLDSSEIVPPGHILAVSRRLVRPVQEVVERLAVYGLRARSIPEPVLDHDVKILCRDADGDEPWLKPTARVRRHHVVKASAILGLACADIAARLREYGFDVSPIENLPARAGESELALLRRELNGEGSWIDTDKPVPAGHLVALSHHYGWTVREAADRMANYELTIPAELPDRPEVGDLMLLSEGFDEEPPWLTTEDPIAPGHILDAAQRHGRTAEEIADRLRAYGFDPPPTSTLPDRPTLIDLKLLSRYLDGTHPWLTRAEPVTLTFLIRAARKLRLDILEVVTRLTNARLDVPDPTELVRTALARVPRVAPPLWTVGEGANGQEDV</sequence>
<dbReference type="Pfam" id="PF24410">
    <property type="entry name" value="wHTH-HSP90_Na-assoc"/>
    <property type="match status" value="6"/>
</dbReference>
<feature type="domain" description="wHTH-Hsp90 Na associated" evidence="2">
    <location>
        <begin position="351"/>
        <end position="386"/>
    </location>
</feature>
<accession>A0A4R2JP01</accession>
<evidence type="ECO:0000313" key="3">
    <source>
        <dbReference type="EMBL" id="TCO61871.1"/>
    </source>
</evidence>
<evidence type="ECO:0000256" key="1">
    <source>
        <dbReference type="SAM" id="MobiDB-lite"/>
    </source>
</evidence>
<reference evidence="3 4" key="1">
    <citation type="submission" date="2019-03" db="EMBL/GenBank/DDBJ databases">
        <title>Genomic Encyclopedia of Type Strains, Phase IV (KMG-IV): sequencing the most valuable type-strain genomes for metagenomic binning, comparative biology and taxonomic classification.</title>
        <authorList>
            <person name="Goeker M."/>
        </authorList>
    </citation>
    <scope>NUCLEOTIDE SEQUENCE [LARGE SCALE GENOMIC DNA]</scope>
    <source>
        <strain evidence="3 4">DSM 45934</strain>
    </source>
</reference>
<feature type="compositionally biased region" description="Polar residues" evidence="1">
    <location>
        <begin position="43"/>
        <end position="63"/>
    </location>
</feature>
<feature type="domain" description="wHTH-Hsp90 Na associated" evidence="2">
    <location>
        <begin position="462"/>
        <end position="511"/>
    </location>
</feature>
<gene>
    <name evidence="3" type="ORF">EV192_1028</name>
</gene>
<comment type="caution">
    <text evidence="3">The sequence shown here is derived from an EMBL/GenBank/DDBJ whole genome shotgun (WGS) entry which is preliminary data.</text>
</comment>
<dbReference type="EMBL" id="SLWS01000002">
    <property type="protein sequence ID" value="TCO61871.1"/>
    <property type="molecule type" value="Genomic_DNA"/>
</dbReference>
<protein>
    <recommendedName>
        <fullName evidence="2">wHTH-Hsp90 Na associated domain-containing protein</fullName>
    </recommendedName>
</protein>
<organism evidence="3 4">
    <name type="scientific">Actinocrispum wychmicini</name>
    <dbReference type="NCBI Taxonomy" id="1213861"/>
    <lineage>
        <taxon>Bacteria</taxon>
        <taxon>Bacillati</taxon>
        <taxon>Actinomycetota</taxon>
        <taxon>Actinomycetes</taxon>
        <taxon>Pseudonocardiales</taxon>
        <taxon>Pseudonocardiaceae</taxon>
        <taxon>Actinocrispum</taxon>
    </lineage>
</organism>
<feature type="domain" description="wHTH-Hsp90 Na associated" evidence="2">
    <location>
        <begin position="591"/>
        <end position="637"/>
    </location>
</feature>
<evidence type="ECO:0000313" key="4">
    <source>
        <dbReference type="Proteomes" id="UP000295680"/>
    </source>
</evidence>
<dbReference type="AlphaFoldDB" id="A0A4R2JP01"/>
<evidence type="ECO:0000259" key="2">
    <source>
        <dbReference type="Pfam" id="PF24410"/>
    </source>
</evidence>
<feature type="compositionally biased region" description="Basic residues" evidence="1">
    <location>
        <begin position="70"/>
        <end position="79"/>
    </location>
</feature>
<feature type="domain" description="wHTH-Hsp90 Na associated" evidence="2">
    <location>
        <begin position="523"/>
        <end position="576"/>
    </location>
</feature>